<dbReference type="EMBL" id="JAUIZM010000009">
    <property type="protein sequence ID" value="KAK1363020.1"/>
    <property type="molecule type" value="Genomic_DNA"/>
</dbReference>
<feature type="region of interest" description="Disordered" evidence="1">
    <location>
        <begin position="100"/>
        <end position="136"/>
    </location>
</feature>
<evidence type="ECO:0008006" key="4">
    <source>
        <dbReference type="Google" id="ProtNLM"/>
    </source>
</evidence>
<dbReference type="GO" id="GO:0090307">
    <property type="term" value="P:mitotic spindle assembly"/>
    <property type="evidence" value="ECO:0007669"/>
    <property type="project" value="TreeGrafter"/>
</dbReference>
<evidence type="ECO:0000313" key="2">
    <source>
        <dbReference type="EMBL" id="KAK1363020.1"/>
    </source>
</evidence>
<dbReference type="PANTHER" id="PTHR14326:SF44">
    <property type="entry name" value="TARGETING PROTEIN FOR XKLP2"/>
    <property type="match status" value="1"/>
</dbReference>
<dbReference type="GO" id="GO:0008017">
    <property type="term" value="F:microtubule binding"/>
    <property type="evidence" value="ECO:0007669"/>
    <property type="project" value="TreeGrafter"/>
</dbReference>
<dbReference type="InterPro" id="IPR009675">
    <property type="entry name" value="TPX2_fam"/>
</dbReference>
<dbReference type="Proteomes" id="UP001237642">
    <property type="component" value="Unassembled WGS sequence"/>
</dbReference>
<comment type="caution">
    <text evidence="2">The sequence shown here is derived from an EMBL/GenBank/DDBJ whole genome shotgun (WGS) entry which is preliminary data.</text>
</comment>
<dbReference type="GO" id="GO:0005880">
    <property type="term" value="C:nuclear microtubule"/>
    <property type="evidence" value="ECO:0007669"/>
    <property type="project" value="TreeGrafter"/>
</dbReference>
<accession>A0AAD8H8R7</accession>
<keyword evidence="3" id="KW-1185">Reference proteome</keyword>
<dbReference type="PANTHER" id="PTHR14326">
    <property type="entry name" value="TARGETING PROTEIN FOR XKLP2"/>
    <property type="match status" value="1"/>
</dbReference>
<reference evidence="2" key="1">
    <citation type="submission" date="2023-02" db="EMBL/GenBank/DDBJ databases">
        <title>Genome of toxic invasive species Heracleum sosnowskyi carries increased number of genes despite the absence of recent whole-genome duplications.</title>
        <authorList>
            <person name="Schelkunov M."/>
            <person name="Shtratnikova V."/>
            <person name="Makarenko M."/>
            <person name="Klepikova A."/>
            <person name="Omelchenko D."/>
            <person name="Novikova G."/>
            <person name="Obukhova E."/>
            <person name="Bogdanov V."/>
            <person name="Penin A."/>
            <person name="Logacheva M."/>
        </authorList>
    </citation>
    <scope>NUCLEOTIDE SEQUENCE</scope>
    <source>
        <strain evidence="2">Hsosn_3</strain>
        <tissue evidence="2">Leaf</tissue>
    </source>
</reference>
<evidence type="ECO:0000313" key="3">
    <source>
        <dbReference type="Proteomes" id="UP001237642"/>
    </source>
</evidence>
<reference evidence="2" key="2">
    <citation type="submission" date="2023-05" db="EMBL/GenBank/DDBJ databases">
        <authorList>
            <person name="Schelkunov M.I."/>
        </authorList>
    </citation>
    <scope>NUCLEOTIDE SEQUENCE</scope>
    <source>
        <strain evidence="2">Hsosn_3</strain>
        <tissue evidence="2">Leaf</tissue>
    </source>
</reference>
<dbReference type="GO" id="GO:0005819">
    <property type="term" value="C:spindle"/>
    <property type="evidence" value="ECO:0007669"/>
    <property type="project" value="InterPro"/>
</dbReference>
<proteinExistence type="predicted"/>
<dbReference type="AlphaFoldDB" id="A0AAD8H8R7"/>
<gene>
    <name evidence="2" type="ORF">POM88_038581</name>
</gene>
<organism evidence="2 3">
    <name type="scientific">Heracleum sosnowskyi</name>
    <dbReference type="NCBI Taxonomy" id="360622"/>
    <lineage>
        <taxon>Eukaryota</taxon>
        <taxon>Viridiplantae</taxon>
        <taxon>Streptophyta</taxon>
        <taxon>Embryophyta</taxon>
        <taxon>Tracheophyta</taxon>
        <taxon>Spermatophyta</taxon>
        <taxon>Magnoliopsida</taxon>
        <taxon>eudicotyledons</taxon>
        <taxon>Gunneridae</taxon>
        <taxon>Pentapetalae</taxon>
        <taxon>asterids</taxon>
        <taxon>campanulids</taxon>
        <taxon>Apiales</taxon>
        <taxon>Apiaceae</taxon>
        <taxon>Apioideae</taxon>
        <taxon>apioid superclade</taxon>
        <taxon>Tordylieae</taxon>
        <taxon>Tordyliinae</taxon>
        <taxon>Heracleum</taxon>
    </lineage>
</organism>
<sequence>MDSVKADNVIIRADVTQSLALAPTAFQIFESKGELGVFCNTKKQVTIPQEFHFAIDERIPPPTNVADLFDKLLLNSETHHDKKLPRNTAPNPFHLHTEKQLEEERARVPKANPYPYTTDYPVLPPKPEPKPSTKPEPFQLESLVRHKEELQQTPFQFLRKFISRSQKEHQVVERAEFDKKIKEKEVIYKRYKKETESEKMVHDVYYCSTIHYKKN</sequence>
<evidence type="ECO:0000256" key="1">
    <source>
        <dbReference type="SAM" id="MobiDB-lite"/>
    </source>
</evidence>
<dbReference type="GO" id="GO:0030295">
    <property type="term" value="F:protein kinase activator activity"/>
    <property type="evidence" value="ECO:0007669"/>
    <property type="project" value="TreeGrafter"/>
</dbReference>
<protein>
    <recommendedName>
        <fullName evidence="4">TPX2 central domain-containing protein</fullName>
    </recommendedName>
</protein>
<name>A0AAD8H8R7_9APIA</name>
<dbReference type="GO" id="GO:0060236">
    <property type="term" value="P:regulation of mitotic spindle organization"/>
    <property type="evidence" value="ECO:0007669"/>
    <property type="project" value="InterPro"/>
</dbReference>